<dbReference type="AlphaFoldDB" id="A0A8J2LGP0"/>
<proteinExistence type="predicted"/>
<keyword evidence="4" id="KW-0413">Isomerase</keyword>
<evidence type="ECO:0000256" key="4">
    <source>
        <dbReference type="PROSITE-ProRule" id="PRU00277"/>
    </source>
</evidence>
<dbReference type="OrthoDB" id="1902587at2759"/>
<dbReference type="InterPro" id="IPR052273">
    <property type="entry name" value="PPIase_FKBP"/>
</dbReference>
<feature type="domain" description="PPIase FKBP-type" evidence="6">
    <location>
        <begin position="45"/>
        <end position="133"/>
    </location>
</feature>
<evidence type="ECO:0000256" key="2">
    <source>
        <dbReference type="ARBA" id="ARBA00022737"/>
    </source>
</evidence>
<evidence type="ECO:0000313" key="8">
    <source>
        <dbReference type="Proteomes" id="UP000708208"/>
    </source>
</evidence>
<dbReference type="InterPro" id="IPR018247">
    <property type="entry name" value="EF_Hand_1_Ca_BS"/>
</dbReference>
<gene>
    <name evidence="7" type="ORF">AFUS01_LOCUS41402</name>
</gene>
<keyword evidence="8" id="KW-1185">Reference proteome</keyword>
<sequence>MDIYLLQIFLGLMSTLSTGQCAVLPNLVVTTLFKPENCTIKSEVHNRLVVHYKGYLKDFKDFDSSRDRNNPVSFRLGMNEATASWDTGLMNMCVGEKRTLFVPKQLVVARPGYEFLAPSGYDLLYHIELLEIDKVGPKKEEFFKEIDSNFDKKLSKDEVKFYLQKHFEMIDTNGNALDDNEVDPKLLSKRDDLIQQFFEREDANGDDIIDYNEFIKPKHNEF</sequence>
<dbReference type="GO" id="GO:0003755">
    <property type="term" value="F:peptidyl-prolyl cis-trans isomerase activity"/>
    <property type="evidence" value="ECO:0007669"/>
    <property type="project" value="UniProtKB-KW"/>
</dbReference>
<comment type="catalytic activity">
    <reaction evidence="4">
        <text>[protein]-peptidylproline (omega=180) = [protein]-peptidylproline (omega=0)</text>
        <dbReference type="Rhea" id="RHEA:16237"/>
        <dbReference type="Rhea" id="RHEA-COMP:10747"/>
        <dbReference type="Rhea" id="RHEA-COMP:10748"/>
        <dbReference type="ChEBI" id="CHEBI:83833"/>
        <dbReference type="ChEBI" id="CHEBI:83834"/>
        <dbReference type="EC" id="5.2.1.8"/>
    </reaction>
</comment>
<evidence type="ECO:0000256" key="1">
    <source>
        <dbReference type="ARBA" id="ARBA00022729"/>
    </source>
</evidence>
<evidence type="ECO:0000256" key="3">
    <source>
        <dbReference type="ARBA" id="ARBA00022824"/>
    </source>
</evidence>
<feature type="chain" id="PRO_5035239079" description="peptidylprolyl isomerase" evidence="5">
    <location>
        <begin position="22"/>
        <end position="222"/>
    </location>
</feature>
<keyword evidence="3" id="KW-0256">Endoplasmic reticulum</keyword>
<dbReference type="Pfam" id="PF00254">
    <property type="entry name" value="FKBP_C"/>
    <property type="match status" value="1"/>
</dbReference>
<dbReference type="PANTHER" id="PTHR46222:SF3">
    <property type="entry name" value="PEPTIDYLPROLYL ISOMERASE"/>
    <property type="match status" value="1"/>
</dbReference>
<protein>
    <recommendedName>
        <fullName evidence="4">peptidylprolyl isomerase</fullName>
        <ecNumber evidence="4">5.2.1.8</ecNumber>
    </recommendedName>
</protein>
<evidence type="ECO:0000256" key="5">
    <source>
        <dbReference type="SAM" id="SignalP"/>
    </source>
</evidence>
<organism evidence="7 8">
    <name type="scientific">Allacma fusca</name>
    <dbReference type="NCBI Taxonomy" id="39272"/>
    <lineage>
        <taxon>Eukaryota</taxon>
        <taxon>Metazoa</taxon>
        <taxon>Ecdysozoa</taxon>
        <taxon>Arthropoda</taxon>
        <taxon>Hexapoda</taxon>
        <taxon>Collembola</taxon>
        <taxon>Symphypleona</taxon>
        <taxon>Sminthuridae</taxon>
        <taxon>Allacma</taxon>
    </lineage>
</organism>
<evidence type="ECO:0000259" key="6">
    <source>
        <dbReference type="PROSITE" id="PS50059"/>
    </source>
</evidence>
<keyword evidence="2" id="KW-0677">Repeat</keyword>
<feature type="signal peptide" evidence="5">
    <location>
        <begin position="1"/>
        <end position="21"/>
    </location>
</feature>
<accession>A0A8J2LGP0</accession>
<dbReference type="PROSITE" id="PS50059">
    <property type="entry name" value="FKBP_PPIASE"/>
    <property type="match status" value="1"/>
</dbReference>
<dbReference type="EC" id="5.2.1.8" evidence="4"/>
<reference evidence="7" key="1">
    <citation type="submission" date="2021-06" db="EMBL/GenBank/DDBJ databases">
        <authorList>
            <person name="Hodson N. C."/>
            <person name="Mongue J. A."/>
            <person name="Jaron S. K."/>
        </authorList>
    </citation>
    <scope>NUCLEOTIDE SEQUENCE</scope>
</reference>
<comment type="caution">
    <text evidence="7">The sequence shown here is derived from an EMBL/GenBank/DDBJ whole genome shotgun (WGS) entry which is preliminary data.</text>
</comment>
<dbReference type="PROSITE" id="PS00018">
    <property type="entry name" value="EF_HAND_1"/>
    <property type="match status" value="1"/>
</dbReference>
<dbReference type="Proteomes" id="UP000708208">
    <property type="component" value="Unassembled WGS sequence"/>
</dbReference>
<dbReference type="InterPro" id="IPR001179">
    <property type="entry name" value="PPIase_FKBP_dom"/>
</dbReference>
<evidence type="ECO:0000313" key="7">
    <source>
        <dbReference type="EMBL" id="CAG7831671.1"/>
    </source>
</evidence>
<dbReference type="EMBL" id="CAJVCH010561443">
    <property type="protein sequence ID" value="CAG7831671.1"/>
    <property type="molecule type" value="Genomic_DNA"/>
</dbReference>
<dbReference type="PANTHER" id="PTHR46222">
    <property type="entry name" value="PEPTIDYL-PROLYL CIS-TRANS ISOMERASE FKBP7/14"/>
    <property type="match status" value="1"/>
</dbReference>
<keyword evidence="4" id="KW-0697">Rotamase</keyword>
<name>A0A8J2LGP0_9HEXA</name>
<keyword evidence="1 5" id="KW-0732">Signal</keyword>